<protein>
    <submittedName>
        <fullName evidence="1">Uncharacterized protein</fullName>
    </submittedName>
</protein>
<reference evidence="1 2" key="1">
    <citation type="submission" date="2019-06" db="EMBL/GenBank/DDBJ databases">
        <title>Draft genomes of female and male turbot (Scophthalmus maximus).</title>
        <authorList>
            <person name="Xu H."/>
            <person name="Xu X.-W."/>
            <person name="Shao C."/>
            <person name="Chen S."/>
        </authorList>
    </citation>
    <scope>NUCLEOTIDE SEQUENCE [LARGE SCALE GENOMIC DNA]</scope>
    <source>
        <strain evidence="1">Ysfricsl-2016a</strain>
        <tissue evidence="1">Blood</tissue>
    </source>
</reference>
<name>A0A6A4TQ61_SCOMX</name>
<accession>A0A6A4TQ61</accession>
<dbReference type="AlphaFoldDB" id="A0A6A4TQ61"/>
<evidence type="ECO:0000313" key="1">
    <source>
        <dbReference type="EMBL" id="KAF0044901.1"/>
    </source>
</evidence>
<sequence>MFVFCGSHVFVEVLVAALHGDSSRLGLRYTKTPRRHTVSAITVFTCAFSTSQSDSDLIHRIHVPPNLLSWRQIPKNVHTTPKKGNIGFCDVYMYFPIQKLFREEKVFNQSLQLNVSSQRGRGEVSIPPVVP</sequence>
<comment type="caution">
    <text evidence="1">The sequence shown here is derived from an EMBL/GenBank/DDBJ whole genome shotgun (WGS) entry which is preliminary data.</text>
</comment>
<dbReference type="EMBL" id="VEVO01000002">
    <property type="protein sequence ID" value="KAF0044901.1"/>
    <property type="molecule type" value="Genomic_DNA"/>
</dbReference>
<organism evidence="1 2">
    <name type="scientific">Scophthalmus maximus</name>
    <name type="common">Turbot</name>
    <name type="synonym">Psetta maxima</name>
    <dbReference type="NCBI Taxonomy" id="52904"/>
    <lineage>
        <taxon>Eukaryota</taxon>
        <taxon>Metazoa</taxon>
        <taxon>Chordata</taxon>
        <taxon>Craniata</taxon>
        <taxon>Vertebrata</taxon>
        <taxon>Euteleostomi</taxon>
        <taxon>Actinopterygii</taxon>
        <taxon>Neopterygii</taxon>
        <taxon>Teleostei</taxon>
        <taxon>Neoteleostei</taxon>
        <taxon>Acanthomorphata</taxon>
        <taxon>Carangaria</taxon>
        <taxon>Pleuronectiformes</taxon>
        <taxon>Pleuronectoidei</taxon>
        <taxon>Scophthalmidae</taxon>
        <taxon>Scophthalmus</taxon>
    </lineage>
</organism>
<proteinExistence type="predicted"/>
<gene>
    <name evidence="1" type="ORF">F2P81_001430</name>
</gene>
<dbReference type="Proteomes" id="UP000438429">
    <property type="component" value="Unassembled WGS sequence"/>
</dbReference>
<evidence type="ECO:0000313" key="2">
    <source>
        <dbReference type="Proteomes" id="UP000438429"/>
    </source>
</evidence>